<feature type="region of interest" description="Disordered" evidence="1">
    <location>
        <begin position="1"/>
        <end position="47"/>
    </location>
</feature>
<dbReference type="SUPFAM" id="SSF51445">
    <property type="entry name" value="(Trans)glycosidases"/>
    <property type="match status" value="1"/>
</dbReference>
<dbReference type="FunCoup" id="A0A1I5C0V8">
    <property type="interactions" value="20"/>
</dbReference>
<dbReference type="eggNOG" id="COG3280">
    <property type="taxonomic scope" value="Bacteria"/>
</dbReference>
<dbReference type="Gene3D" id="1.10.10.470">
    <property type="entry name" value="Maltooligosyl trehalose synthase, domain 4"/>
    <property type="match status" value="1"/>
</dbReference>
<dbReference type="Proteomes" id="UP000183413">
    <property type="component" value="Unassembled WGS sequence"/>
</dbReference>
<evidence type="ECO:0000313" key="4">
    <source>
        <dbReference type="Proteomes" id="UP000183413"/>
    </source>
</evidence>
<name>A0A1I5C0V8_9ACTN</name>
<dbReference type="InParanoid" id="A0A1I5C0V8"/>
<dbReference type="GO" id="GO:0005992">
    <property type="term" value="P:trehalose biosynthetic process"/>
    <property type="evidence" value="ECO:0007669"/>
    <property type="project" value="TreeGrafter"/>
</dbReference>
<dbReference type="InterPro" id="IPR012767">
    <property type="entry name" value="Trehalose_TreY"/>
</dbReference>
<feature type="compositionally biased region" description="Acidic residues" evidence="1">
    <location>
        <begin position="15"/>
        <end position="25"/>
    </location>
</feature>
<evidence type="ECO:0000256" key="1">
    <source>
        <dbReference type="SAM" id="MobiDB-lite"/>
    </source>
</evidence>
<feature type="domain" description="Glycosyl hydrolase family 13 catalytic" evidence="2">
    <location>
        <begin position="46"/>
        <end position="664"/>
    </location>
</feature>
<dbReference type="Gene3D" id="3.20.20.80">
    <property type="entry name" value="Glycosidases"/>
    <property type="match status" value="3"/>
</dbReference>
<feature type="compositionally biased region" description="Low complexity" evidence="1">
    <location>
        <begin position="32"/>
        <end position="47"/>
    </location>
</feature>
<dbReference type="InterPro" id="IPR006047">
    <property type="entry name" value="GH13_cat_dom"/>
</dbReference>
<dbReference type="EMBL" id="FOVH01000003">
    <property type="protein sequence ID" value="SFN80629.1"/>
    <property type="molecule type" value="Genomic_DNA"/>
</dbReference>
<sequence length="782" mass="86232">MDDAPHAEPAPEEPPPADDPPEEAVSEDHSTEATTPAADPLAAPPTGTYRLQLRGTPDERFGFAEAGALAPYLASLGVSHVYLSPILQAAPGSTHGYDVVDHSRLSDELGGPEAFGAMVTRFHAHGLGVLVDVVPNHMAIPDPHDLNMPLAAVIADGRESPLAKWFDVDWDAGGGRLVLPGSPSPGRGEPNYRRFFDISGLIGLRQEDPEVFERTHALLLGLVEEGLVDGLRVDHPDGLADPRGYLRRLAEAAPGRRLLVEKITEGDERLPADWPCSGTTGYDSLGMVGGLFVDPAGEKPLTDYYVSLTGNPARFEEVEHEARRHAAAHGLKPEIDRLLRVLRRVVGERRPGLEKALVELLVAMPVYRAYVVPGEDAPQQAVDVMNEASRRAREHLPEELHGDLETVVALALGQGDRTDAEFIVRFQQTSAPLAAKGVEDTAFYRWNRMASLNEVGGDPGRFFIGPEEFHAHCIRIARDWPLTMTTLSTHDTKREEDVRAWLAVLSELPGEWIEAVERWRTWGSGPSPLEPDLEYLLWQTLVGAWPLTAGRLEEFLVKAMREAKTRTSWAERDAEYEEAVLAYARGVLADPDLVTDMTSFVARLARYARVNTLGQKLVQLAMPGVPDLYQGCELTGLALVDPDNRRPVDYGRRREHLLRLDTGRRPKEVDDEKLLVTSRVLRLRRSHPDWFGPGARHEPVAVRGPGAEHVVGFTRGEAVALATRLPVGLERRGGWKGTRVDVRGQGWRDVLTGCTHMGPFLDASRLFEHLPVALLVPREIDR</sequence>
<dbReference type="PANTHER" id="PTHR10357">
    <property type="entry name" value="ALPHA-AMYLASE FAMILY MEMBER"/>
    <property type="match status" value="1"/>
</dbReference>
<reference evidence="3 4" key="1">
    <citation type="submission" date="2016-10" db="EMBL/GenBank/DDBJ databases">
        <authorList>
            <person name="de Groot N.N."/>
        </authorList>
    </citation>
    <scope>NUCLEOTIDE SEQUENCE [LARGE SCALE GENOMIC DNA]</scope>
    <source>
        <strain evidence="3 4">DSM 43067</strain>
    </source>
</reference>
<dbReference type="AlphaFoldDB" id="A0A1I5C0V8"/>
<accession>A0A1I5C0V8</accession>
<dbReference type="PANTHER" id="PTHR10357:SF216">
    <property type="entry name" value="MALTOOLIGOSYL TREHALOSE SYNTHASE-RELATED"/>
    <property type="match status" value="1"/>
</dbReference>
<proteinExistence type="predicted"/>
<evidence type="ECO:0000259" key="2">
    <source>
        <dbReference type="SMART" id="SM00642"/>
    </source>
</evidence>
<dbReference type="InterPro" id="IPR013797">
    <property type="entry name" value="Maltooligo_trehalose_synth_4"/>
</dbReference>
<dbReference type="CDD" id="cd11336">
    <property type="entry name" value="AmyAc_MTSase"/>
    <property type="match status" value="1"/>
</dbReference>
<dbReference type="SMART" id="SM00642">
    <property type="entry name" value="Aamy"/>
    <property type="match status" value="1"/>
</dbReference>
<dbReference type="NCBIfam" id="TIGR02401">
    <property type="entry name" value="trehalose_TreY"/>
    <property type="match status" value="1"/>
</dbReference>
<dbReference type="GO" id="GO:0030980">
    <property type="term" value="P:alpha-glucan catabolic process"/>
    <property type="evidence" value="ECO:0007669"/>
    <property type="project" value="TreeGrafter"/>
</dbReference>
<gene>
    <name evidence="3" type="ORF">SAMN04489713_103102</name>
</gene>
<organism evidence="3 4">
    <name type="scientific">Actinomadura madurae</name>
    <dbReference type="NCBI Taxonomy" id="1993"/>
    <lineage>
        <taxon>Bacteria</taxon>
        <taxon>Bacillati</taxon>
        <taxon>Actinomycetota</taxon>
        <taxon>Actinomycetes</taxon>
        <taxon>Streptosporangiales</taxon>
        <taxon>Thermomonosporaceae</taxon>
        <taxon>Actinomadura</taxon>
    </lineage>
</organism>
<dbReference type="STRING" id="1993.SAMN04489713_103102"/>
<dbReference type="RefSeq" id="WP_083597522.1">
    <property type="nucleotide sequence ID" value="NZ_FOVH01000003.1"/>
</dbReference>
<keyword evidence="4" id="KW-1185">Reference proteome</keyword>
<dbReference type="InterPro" id="IPR017853">
    <property type="entry name" value="GH"/>
</dbReference>
<evidence type="ECO:0000313" key="3">
    <source>
        <dbReference type="EMBL" id="SFN80629.1"/>
    </source>
</evidence>
<protein>
    <submittedName>
        <fullName evidence="3">Maltooligosyl trehalose synthase</fullName>
    </submittedName>
</protein>
<dbReference type="GO" id="GO:0047470">
    <property type="term" value="F:(1,4)-alpha-D-glucan 1-alpha-D-glucosylmutase activity"/>
    <property type="evidence" value="ECO:0007669"/>
    <property type="project" value="TreeGrafter"/>
</dbReference>
<dbReference type="Gene3D" id="3.30.1590.10">
    <property type="entry name" value="Maltooligosyl trehalose synthase, domain 2"/>
    <property type="match status" value="1"/>
</dbReference>
<dbReference type="Pfam" id="PF00128">
    <property type="entry name" value="Alpha-amylase"/>
    <property type="match status" value="1"/>
</dbReference>